<dbReference type="AlphaFoldDB" id="A0A7M6DPT2"/>
<evidence type="ECO:0000313" key="2">
    <source>
        <dbReference type="EnsemblMetazoa" id="CLYHEMP020763.1"/>
    </source>
</evidence>
<evidence type="ECO:0000313" key="3">
    <source>
        <dbReference type="Proteomes" id="UP000594262"/>
    </source>
</evidence>
<evidence type="ECO:0000256" key="1">
    <source>
        <dbReference type="SAM" id="MobiDB-lite"/>
    </source>
</evidence>
<protein>
    <submittedName>
        <fullName evidence="2">Uncharacterized protein</fullName>
    </submittedName>
</protein>
<reference evidence="2" key="1">
    <citation type="submission" date="2021-01" db="UniProtKB">
        <authorList>
            <consortium name="EnsemblMetazoa"/>
        </authorList>
    </citation>
    <scope>IDENTIFICATION</scope>
</reference>
<keyword evidence="3" id="KW-1185">Reference proteome</keyword>
<feature type="compositionally biased region" description="Acidic residues" evidence="1">
    <location>
        <begin position="215"/>
        <end position="226"/>
    </location>
</feature>
<dbReference type="Proteomes" id="UP000594262">
    <property type="component" value="Unplaced"/>
</dbReference>
<accession>A0A7M6DPT2</accession>
<feature type="compositionally biased region" description="Polar residues" evidence="1">
    <location>
        <begin position="56"/>
        <end position="79"/>
    </location>
</feature>
<proteinExistence type="predicted"/>
<dbReference type="EnsemblMetazoa" id="CLYHEMT020763.1">
    <property type="protein sequence ID" value="CLYHEMP020763.1"/>
    <property type="gene ID" value="CLYHEMG020763"/>
</dbReference>
<feature type="compositionally biased region" description="Basic and acidic residues" evidence="1">
    <location>
        <begin position="162"/>
        <end position="189"/>
    </location>
</feature>
<name>A0A7M6DPT2_9CNID</name>
<organism evidence="2 3">
    <name type="scientific">Clytia hemisphaerica</name>
    <dbReference type="NCBI Taxonomy" id="252671"/>
    <lineage>
        <taxon>Eukaryota</taxon>
        <taxon>Metazoa</taxon>
        <taxon>Cnidaria</taxon>
        <taxon>Hydrozoa</taxon>
        <taxon>Hydroidolina</taxon>
        <taxon>Leptothecata</taxon>
        <taxon>Obeliida</taxon>
        <taxon>Clytiidae</taxon>
        <taxon>Clytia</taxon>
    </lineage>
</organism>
<sequence>ATNTETQHSGTSSRTSSESSTSSQNLRKASGIKHMQIINPDQMEGSKSPILKRKSNPTSGKSDNPAITVSGKSKNSSLPDSGKSKNRSKSQLENSKSSQNSLTVTVADQSYESDSEEKKSSKPLTKSRSFSLGRVLSFRKNKTKSIDSVDGSDSPAIANKKGSKDKTKTKNRSKSESHPLVDSSQRESEEMSSGYKSPGEFKPDHSQSGSGYPDSDGDSEFDMIDNDDIEFNVDSIDKGDMDLSSLIDFAAVLSSSSSPTMDDDDEEPIAV</sequence>
<feature type="region of interest" description="Disordered" evidence="1">
    <location>
        <begin position="1"/>
        <end position="226"/>
    </location>
</feature>
<feature type="compositionally biased region" description="Low complexity" evidence="1">
    <location>
        <begin position="9"/>
        <end position="23"/>
    </location>
</feature>
<feature type="compositionally biased region" description="Polar residues" evidence="1">
    <location>
        <begin position="89"/>
        <end position="108"/>
    </location>
</feature>